<evidence type="ECO:0000313" key="2">
    <source>
        <dbReference type="Proteomes" id="UP000315750"/>
    </source>
</evidence>
<proteinExistence type="predicted"/>
<dbReference type="Gene3D" id="1.10.10.10">
    <property type="entry name" value="Winged helix-like DNA-binding domain superfamily/Winged helix DNA-binding domain"/>
    <property type="match status" value="1"/>
</dbReference>
<keyword evidence="2" id="KW-1185">Reference proteome</keyword>
<name>A0A518APY3_9BACT</name>
<evidence type="ECO:0008006" key="3">
    <source>
        <dbReference type="Google" id="ProtNLM"/>
    </source>
</evidence>
<dbReference type="InterPro" id="IPR009057">
    <property type="entry name" value="Homeodomain-like_sf"/>
</dbReference>
<evidence type="ECO:0000313" key="1">
    <source>
        <dbReference type="EMBL" id="QDU56766.1"/>
    </source>
</evidence>
<sequence>MTRRIVSTEDTCGGNPRVEGTRLTCANIVQTLTFGEMSLREFLTVYDYLTRQDVAECVEYCAARKCISDRVVSYCQQCSLDESTAVGQEAEEGGLQWEDEEKLDIWLHACELLRDL</sequence>
<dbReference type="Proteomes" id="UP000315750">
    <property type="component" value="Chromosome"/>
</dbReference>
<dbReference type="OrthoDB" id="981505at2"/>
<dbReference type="KEGG" id="amuc:Pan181_29780"/>
<dbReference type="InterPro" id="IPR007367">
    <property type="entry name" value="DUF433"/>
</dbReference>
<accession>A0A518APY3</accession>
<dbReference type="AlphaFoldDB" id="A0A518APY3"/>
<dbReference type="Pfam" id="PF04255">
    <property type="entry name" value="DUF433"/>
    <property type="match status" value="1"/>
</dbReference>
<protein>
    <recommendedName>
        <fullName evidence="3">DUF433 domain-containing protein</fullName>
    </recommendedName>
</protein>
<dbReference type="InterPro" id="IPR036388">
    <property type="entry name" value="WH-like_DNA-bd_sf"/>
</dbReference>
<dbReference type="SUPFAM" id="SSF46689">
    <property type="entry name" value="Homeodomain-like"/>
    <property type="match status" value="1"/>
</dbReference>
<organism evidence="1 2">
    <name type="scientific">Aeoliella mucimassa</name>
    <dbReference type="NCBI Taxonomy" id="2527972"/>
    <lineage>
        <taxon>Bacteria</taxon>
        <taxon>Pseudomonadati</taxon>
        <taxon>Planctomycetota</taxon>
        <taxon>Planctomycetia</taxon>
        <taxon>Pirellulales</taxon>
        <taxon>Lacipirellulaceae</taxon>
        <taxon>Aeoliella</taxon>
    </lineage>
</organism>
<dbReference type="EMBL" id="CP036278">
    <property type="protein sequence ID" value="QDU56766.1"/>
    <property type="molecule type" value="Genomic_DNA"/>
</dbReference>
<dbReference type="RefSeq" id="WP_145247474.1">
    <property type="nucleotide sequence ID" value="NZ_CP036278.1"/>
</dbReference>
<gene>
    <name evidence="1" type="ORF">Pan181_29780</name>
</gene>
<reference evidence="1 2" key="1">
    <citation type="submission" date="2019-02" db="EMBL/GenBank/DDBJ databases">
        <title>Deep-cultivation of Planctomycetes and their phenomic and genomic characterization uncovers novel biology.</title>
        <authorList>
            <person name="Wiegand S."/>
            <person name="Jogler M."/>
            <person name="Boedeker C."/>
            <person name="Pinto D."/>
            <person name="Vollmers J."/>
            <person name="Rivas-Marin E."/>
            <person name="Kohn T."/>
            <person name="Peeters S.H."/>
            <person name="Heuer A."/>
            <person name="Rast P."/>
            <person name="Oberbeckmann S."/>
            <person name="Bunk B."/>
            <person name="Jeske O."/>
            <person name="Meyerdierks A."/>
            <person name="Storesund J.E."/>
            <person name="Kallscheuer N."/>
            <person name="Luecker S."/>
            <person name="Lage O.M."/>
            <person name="Pohl T."/>
            <person name="Merkel B.J."/>
            <person name="Hornburger P."/>
            <person name="Mueller R.-W."/>
            <person name="Bruemmer F."/>
            <person name="Labrenz M."/>
            <person name="Spormann A.M."/>
            <person name="Op den Camp H."/>
            <person name="Overmann J."/>
            <person name="Amann R."/>
            <person name="Jetten M.S.M."/>
            <person name="Mascher T."/>
            <person name="Medema M.H."/>
            <person name="Devos D.P."/>
            <person name="Kaster A.-K."/>
            <person name="Ovreas L."/>
            <person name="Rohde M."/>
            <person name="Galperin M.Y."/>
            <person name="Jogler C."/>
        </authorList>
    </citation>
    <scope>NUCLEOTIDE SEQUENCE [LARGE SCALE GENOMIC DNA]</scope>
    <source>
        <strain evidence="1 2">Pan181</strain>
    </source>
</reference>